<dbReference type="OrthoDB" id="794462at2"/>
<evidence type="ECO:0000256" key="1">
    <source>
        <dbReference type="ARBA" id="ARBA00022679"/>
    </source>
</evidence>
<keyword evidence="5" id="KW-1185">Reference proteome</keyword>
<protein>
    <recommendedName>
        <fullName evidence="3">N-acetyltransferase domain-containing protein</fullName>
    </recommendedName>
</protein>
<dbReference type="AlphaFoldDB" id="A0A172ZD77"/>
<dbReference type="GO" id="GO:0016747">
    <property type="term" value="F:acyltransferase activity, transferring groups other than amino-acyl groups"/>
    <property type="evidence" value="ECO:0007669"/>
    <property type="project" value="InterPro"/>
</dbReference>
<keyword evidence="1" id="KW-0808">Transferase</keyword>
<evidence type="ECO:0000313" key="4">
    <source>
        <dbReference type="EMBL" id="ANF95614.1"/>
    </source>
</evidence>
<dbReference type="RefSeq" id="WP_060532705.1">
    <property type="nucleotide sequence ID" value="NZ_CP013023.1"/>
</dbReference>
<dbReference type="PANTHER" id="PTHR43877:SF2">
    <property type="entry name" value="AMINOALKYLPHOSPHONATE N-ACETYLTRANSFERASE-RELATED"/>
    <property type="match status" value="1"/>
</dbReference>
<reference evidence="5" key="1">
    <citation type="submission" date="2015-10" db="EMBL/GenBank/DDBJ databases">
        <title>Genome of Paenibacillus bovis sp. nov.</title>
        <authorList>
            <person name="Wu Z."/>
            <person name="Gao C."/>
            <person name="Liu Z."/>
            <person name="Zheng H."/>
        </authorList>
    </citation>
    <scope>NUCLEOTIDE SEQUENCE [LARGE SCALE GENOMIC DNA]</scope>
    <source>
        <strain evidence="5">BD3526</strain>
    </source>
</reference>
<accession>A0A172ZD77</accession>
<dbReference type="EMBL" id="CP013023">
    <property type="protein sequence ID" value="ANF95614.1"/>
    <property type="molecule type" value="Genomic_DNA"/>
</dbReference>
<dbReference type="Proteomes" id="UP000078148">
    <property type="component" value="Chromosome"/>
</dbReference>
<sequence>MLSSTPTIAQVTAADRDFLFDVYRDTRMSEVASWGWTPEQLHSFLHMQFVMQQNYLDHRYPQLDRRLIVSGQTAIGQMTVFHGENELRLVDLAVLSRYRNQGAGTFILQELQRQAAAYPIPIRLQVRLDNPRARRLYQRLGWHEISLEELYMEMEWSAFESTNGGVQSNE</sequence>
<reference evidence="4 5" key="2">
    <citation type="journal article" date="2016" name="Int. J. Syst. Evol. Microbiol.">
        <title>Paenibacillus bovis sp. nov., isolated from raw yak (Bos grunniens) milk.</title>
        <authorList>
            <person name="Gao C."/>
            <person name="Han J."/>
            <person name="Liu Z."/>
            <person name="Xu X."/>
            <person name="Hang F."/>
            <person name="Wu Z."/>
        </authorList>
    </citation>
    <scope>NUCLEOTIDE SEQUENCE [LARGE SCALE GENOMIC DNA]</scope>
    <source>
        <strain evidence="4 5">BD3526</strain>
    </source>
</reference>
<name>A0A172ZD77_9BACL</name>
<gene>
    <name evidence="4" type="ORF">AR543_06110</name>
</gene>
<dbReference type="KEGG" id="pbv:AR543_06110"/>
<dbReference type="STRING" id="1616788.AR543_06110"/>
<dbReference type="InterPro" id="IPR050832">
    <property type="entry name" value="Bact_Acetyltransf"/>
</dbReference>
<dbReference type="InterPro" id="IPR016181">
    <property type="entry name" value="Acyl_CoA_acyltransferase"/>
</dbReference>
<proteinExistence type="predicted"/>
<dbReference type="Pfam" id="PF00583">
    <property type="entry name" value="Acetyltransf_1"/>
    <property type="match status" value="1"/>
</dbReference>
<dbReference type="PANTHER" id="PTHR43877">
    <property type="entry name" value="AMINOALKYLPHOSPHONATE N-ACETYLTRANSFERASE-RELATED-RELATED"/>
    <property type="match status" value="1"/>
</dbReference>
<dbReference type="SUPFAM" id="SSF55729">
    <property type="entry name" value="Acyl-CoA N-acyltransferases (Nat)"/>
    <property type="match status" value="1"/>
</dbReference>
<dbReference type="CDD" id="cd04301">
    <property type="entry name" value="NAT_SF"/>
    <property type="match status" value="1"/>
</dbReference>
<keyword evidence="2" id="KW-0012">Acyltransferase</keyword>
<evidence type="ECO:0000259" key="3">
    <source>
        <dbReference type="PROSITE" id="PS51186"/>
    </source>
</evidence>
<feature type="domain" description="N-acetyltransferase" evidence="3">
    <location>
        <begin position="6"/>
        <end position="159"/>
    </location>
</feature>
<dbReference type="InterPro" id="IPR000182">
    <property type="entry name" value="GNAT_dom"/>
</dbReference>
<evidence type="ECO:0000256" key="2">
    <source>
        <dbReference type="ARBA" id="ARBA00023315"/>
    </source>
</evidence>
<dbReference type="Gene3D" id="3.40.630.30">
    <property type="match status" value="1"/>
</dbReference>
<dbReference type="PROSITE" id="PS51186">
    <property type="entry name" value="GNAT"/>
    <property type="match status" value="1"/>
</dbReference>
<evidence type="ECO:0000313" key="5">
    <source>
        <dbReference type="Proteomes" id="UP000078148"/>
    </source>
</evidence>
<organism evidence="4 5">
    <name type="scientific">Paenibacillus bovis</name>
    <dbReference type="NCBI Taxonomy" id="1616788"/>
    <lineage>
        <taxon>Bacteria</taxon>
        <taxon>Bacillati</taxon>
        <taxon>Bacillota</taxon>
        <taxon>Bacilli</taxon>
        <taxon>Bacillales</taxon>
        <taxon>Paenibacillaceae</taxon>
        <taxon>Paenibacillus</taxon>
    </lineage>
</organism>